<comment type="similarity">
    <text evidence="5">Belongs to the class I-like SAM-binding methyltransferase superfamily. MenG/UbiE family.</text>
</comment>
<protein>
    <recommendedName>
        <fullName evidence="5">Demethylmenaquinone methyltransferase</fullName>
        <ecNumber evidence="5">2.1.1.163</ecNumber>
    </recommendedName>
</protein>
<dbReference type="GO" id="GO:0009234">
    <property type="term" value="P:menaquinone biosynthetic process"/>
    <property type="evidence" value="ECO:0007669"/>
    <property type="project" value="UniProtKB-UniRule"/>
</dbReference>
<dbReference type="GO" id="GO:0032259">
    <property type="term" value="P:methylation"/>
    <property type="evidence" value="ECO:0007669"/>
    <property type="project" value="UniProtKB-KW"/>
</dbReference>
<accession>A0AAW7JWZ1</accession>
<proteinExistence type="inferred from homology"/>
<keyword evidence="8" id="KW-1185">Reference proteome</keyword>
<organism evidence="7 9">
    <name type="scientific">Leyella lascolaii</name>
    <dbReference type="NCBI Taxonomy" id="1776379"/>
    <lineage>
        <taxon>Bacteria</taxon>
        <taxon>Pseudomonadati</taxon>
        <taxon>Bacteroidota</taxon>
        <taxon>Bacteroidia</taxon>
        <taxon>Bacteroidales</taxon>
        <taxon>Prevotellaceae</taxon>
        <taxon>Leyella</taxon>
    </lineage>
</organism>
<dbReference type="PROSITE" id="PS01183">
    <property type="entry name" value="UBIE_1"/>
    <property type="match status" value="1"/>
</dbReference>
<dbReference type="GO" id="GO:0043770">
    <property type="term" value="F:demethylmenaquinone methyltransferase activity"/>
    <property type="evidence" value="ECO:0007669"/>
    <property type="project" value="UniProtKB-UniRule"/>
</dbReference>
<evidence type="ECO:0000313" key="7">
    <source>
        <dbReference type="EMBL" id="MDN0026360.1"/>
    </source>
</evidence>
<name>A0AAW7JWZ1_9BACT</name>
<dbReference type="Proteomes" id="UP001167831">
    <property type="component" value="Unassembled WGS sequence"/>
</dbReference>
<dbReference type="PROSITE" id="PS01184">
    <property type="entry name" value="UBIE_2"/>
    <property type="match status" value="1"/>
</dbReference>
<dbReference type="Proteomes" id="UP001168478">
    <property type="component" value="Unassembled WGS sequence"/>
</dbReference>
<evidence type="ECO:0000256" key="4">
    <source>
        <dbReference type="ARBA" id="ARBA00022691"/>
    </source>
</evidence>
<dbReference type="PANTHER" id="PTHR43591">
    <property type="entry name" value="METHYLTRANSFERASE"/>
    <property type="match status" value="1"/>
</dbReference>
<dbReference type="CDD" id="cd02440">
    <property type="entry name" value="AdoMet_MTases"/>
    <property type="match status" value="1"/>
</dbReference>
<evidence type="ECO:0000256" key="1">
    <source>
        <dbReference type="ARBA" id="ARBA00022428"/>
    </source>
</evidence>
<evidence type="ECO:0000256" key="2">
    <source>
        <dbReference type="ARBA" id="ARBA00022603"/>
    </source>
</evidence>
<comment type="catalytic activity">
    <reaction evidence="5">
        <text>a 2-demethylmenaquinol + S-adenosyl-L-methionine = a menaquinol + S-adenosyl-L-homocysteine + H(+)</text>
        <dbReference type="Rhea" id="RHEA:42640"/>
        <dbReference type="Rhea" id="RHEA-COMP:9539"/>
        <dbReference type="Rhea" id="RHEA-COMP:9563"/>
        <dbReference type="ChEBI" id="CHEBI:15378"/>
        <dbReference type="ChEBI" id="CHEBI:18151"/>
        <dbReference type="ChEBI" id="CHEBI:55437"/>
        <dbReference type="ChEBI" id="CHEBI:57856"/>
        <dbReference type="ChEBI" id="CHEBI:59789"/>
        <dbReference type="EC" id="2.1.1.163"/>
    </reaction>
</comment>
<feature type="binding site" evidence="5">
    <location>
        <position position="90"/>
    </location>
    <ligand>
        <name>S-adenosyl-L-methionine</name>
        <dbReference type="ChEBI" id="CHEBI:59789"/>
    </ligand>
</feature>
<feature type="binding site" evidence="5">
    <location>
        <begin position="118"/>
        <end position="119"/>
    </location>
    <ligand>
        <name>S-adenosyl-L-methionine</name>
        <dbReference type="ChEBI" id="CHEBI:59789"/>
    </ligand>
</feature>
<dbReference type="Pfam" id="PF01209">
    <property type="entry name" value="Ubie_methyltran"/>
    <property type="match status" value="1"/>
</dbReference>
<dbReference type="PROSITE" id="PS51608">
    <property type="entry name" value="SAM_MT_UBIE"/>
    <property type="match status" value="1"/>
</dbReference>
<dbReference type="EMBL" id="JAUEIF010000017">
    <property type="protein sequence ID" value="MDN0026360.1"/>
    <property type="molecule type" value="Genomic_DNA"/>
</dbReference>
<evidence type="ECO:0000313" key="8">
    <source>
        <dbReference type="Proteomes" id="UP001167831"/>
    </source>
</evidence>
<gene>
    <name evidence="7" type="primary">ubiE</name>
    <name evidence="5" type="synonym">menG</name>
    <name evidence="6" type="ORF">QVN81_12290</name>
    <name evidence="7" type="ORF">QVN84_12660</name>
</gene>
<dbReference type="SUPFAM" id="SSF53335">
    <property type="entry name" value="S-adenosyl-L-methionine-dependent methyltransferases"/>
    <property type="match status" value="1"/>
</dbReference>
<dbReference type="PANTHER" id="PTHR43591:SF24">
    <property type="entry name" value="2-METHOXY-6-POLYPRENYL-1,4-BENZOQUINOL METHYLASE, MITOCHONDRIAL"/>
    <property type="match status" value="1"/>
</dbReference>
<comment type="caution">
    <text evidence="7">The sequence shown here is derived from an EMBL/GenBank/DDBJ whole genome shotgun (WGS) entry which is preliminary data.</text>
</comment>
<evidence type="ECO:0000313" key="6">
    <source>
        <dbReference type="EMBL" id="MDN0023787.1"/>
    </source>
</evidence>
<reference evidence="7" key="2">
    <citation type="submission" date="2023-08" db="EMBL/GenBank/DDBJ databases">
        <title>Identification and characterization of horizontal gene transfer across gut microbiota members of farm animals based on homology search.</title>
        <authorList>
            <person name="Schwarzerova J."/>
            <person name="Nykrynova M."/>
            <person name="Jureckova K."/>
            <person name="Cejkova D."/>
            <person name="Rychlik I."/>
        </authorList>
    </citation>
    <scope>NUCLEOTIDE SEQUENCE</scope>
    <source>
        <strain evidence="7">ET15</strain>
        <strain evidence="6">ET37</strain>
    </source>
</reference>
<reference evidence="7" key="1">
    <citation type="submission" date="2023-06" db="EMBL/GenBank/DDBJ databases">
        <authorList>
            <person name="Zeman M."/>
            <person name="Kubasova T."/>
            <person name="Jahodarova E."/>
            <person name="Nykrynova M."/>
            <person name="Rychlik I."/>
        </authorList>
    </citation>
    <scope>NUCLEOTIDE SEQUENCE</scope>
    <source>
        <strain evidence="7">ET15</strain>
        <strain evidence="6">ET37</strain>
    </source>
</reference>
<dbReference type="InterPro" id="IPR004033">
    <property type="entry name" value="UbiE/COQ5_MeTrFase"/>
</dbReference>
<sequence length="245" mass="27626">MTYKQEEIKPYDPDSDKGEQVARMFNNIAHSYDKLNHRLSWNIDKIWRKAAINSLRRYNPRTILDIATGTGDFAIEAARMLAPDLIIGADISIGMLKIGNEKVKKLGLDSVIAFKKEDCMNLSFEDNAFDAVTAAFGIRNFADLDRGINEMYRVLKPGGHLSIVELTAPVHHPIRELFKIYSHTILPLYGKLISHDNVAYSYLTATIEAFPQGEKMVSILKNAGFSDACFKRHTFGICTTYFATK</sequence>
<dbReference type="NCBIfam" id="NF001244">
    <property type="entry name" value="PRK00216.1-5"/>
    <property type="match status" value="1"/>
</dbReference>
<dbReference type="AlphaFoldDB" id="A0AAW7JWZ1"/>
<comment type="caution">
    <text evidence="5">Lacks conserved residue(s) required for the propagation of feature annotation.</text>
</comment>
<dbReference type="RefSeq" id="WP_289826234.1">
    <property type="nucleotide sequence ID" value="NZ_JAUEIE010000019.1"/>
</dbReference>
<keyword evidence="2 5" id="KW-0489">Methyltransferase</keyword>
<keyword evidence="3 5" id="KW-0808">Transferase</keyword>
<dbReference type="InterPro" id="IPR023576">
    <property type="entry name" value="UbiE/COQ5_MeTrFase_CS"/>
</dbReference>
<feature type="binding site" evidence="5">
    <location>
        <position position="70"/>
    </location>
    <ligand>
        <name>S-adenosyl-L-methionine</name>
        <dbReference type="ChEBI" id="CHEBI:59789"/>
    </ligand>
</feature>
<evidence type="ECO:0000256" key="5">
    <source>
        <dbReference type="HAMAP-Rule" id="MF_01813"/>
    </source>
</evidence>
<evidence type="ECO:0000256" key="3">
    <source>
        <dbReference type="ARBA" id="ARBA00022679"/>
    </source>
</evidence>
<dbReference type="EC" id="2.1.1.163" evidence="5"/>
<comment type="function">
    <text evidence="5">Methyltransferase required for the conversion of demethylmenaquinol (DMKH2) to menaquinol (MKH2).</text>
</comment>
<comment type="pathway">
    <text evidence="5">Quinol/quinone metabolism; menaquinone biosynthesis; menaquinol from 1,4-dihydroxy-2-naphthoate: step 2/2.</text>
</comment>
<dbReference type="InterPro" id="IPR029063">
    <property type="entry name" value="SAM-dependent_MTases_sf"/>
</dbReference>
<evidence type="ECO:0000313" key="9">
    <source>
        <dbReference type="Proteomes" id="UP001168478"/>
    </source>
</evidence>
<dbReference type="HAMAP" id="MF_01813">
    <property type="entry name" value="MenG_UbiE_methyltr"/>
    <property type="match status" value="1"/>
</dbReference>
<dbReference type="NCBIfam" id="TIGR01934">
    <property type="entry name" value="MenG_MenH_UbiE"/>
    <property type="match status" value="1"/>
</dbReference>
<keyword evidence="1 5" id="KW-0474">Menaquinone biosynthesis</keyword>
<dbReference type="Gene3D" id="3.40.50.150">
    <property type="entry name" value="Vaccinia Virus protein VP39"/>
    <property type="match status" value="1"/>
</dbReference>
<dbReference type="EMBL" id="JAUEIE010000019">
    <property type="protein sequence ID" value="MDN0023787.1"/>
    <property type="molecule type" value="Genomic_DNA"/>
</dbReference>
<keyword evidence="4 5" id="KW-0949">S-adenosyl-L-methionine</keyword>